<keyword evidence="3" id="KW-1185">Reference proteome</keyword>
<proteinExistence type="inferred from homology"/>
<dbReference type="AlphaFoldDB" id="A0AAN6Y1T5"/>
<dbReference type="Gene3D" id="3.40.830.10">
    <property type="entry name" value="LigB-like"/>
    <property type="match status" value="1"/>
</dbReference>
<accession>A0AAN6Y1T5</accession>
<reference evidence="2" key="2">
    <citation type="submission" date="2023-05" db="EMBL/GenBank/DDBJ databases">
        <authorList>
            <consortium name="Lawrence Berkeley National Laboratory"/>
            <person name="Steindorff A."/>
            <person name="Hensen N."/>
            <person name="Bonometti L."/>
            <person name="Westerberg I."/>
            <person name="Brannstrom I.O."/>
            <person name="Guillou S."/>
            <person name="Cros-Aarteil S."/>
            <person name="Calhoun S."/>
            <person name="Haridas S."/>
            <person name="Kuo A."/>
            <person name="Mondo S."/>
            <person name="Pangilinan J."/>
            <person name="Riley R."/>
            <person name="Labutti K."/>
            <person name="Andreopoulos B."/>
            <person name="Lipzen A."/>
            <person name="Chen C."/>
            <person name="Yanf M."/>
            <person name="Daum C."/>
            <person name="Ng V."/>
            <person name="Clum A."/>
            <person name="Ohm R."/>
            <person name="Martin F."/>
            <person name="Silar P."/>
            <person name="Natvig D."/>
            <person name="Lalanne C."/>
            <person name="Gautier V."/>
            <person name="Ament-Velasquez S.L."/>
            <person name="Kruys A."/>
            <person name="Hutchinson M.I."/>
            <person name="Powell A.J."/>
            <person name="Barry K."/>
            <person name="Miller A.N."/>
            <person name="Grigoriev I.V."/>
            <person name="Debuchy R."/>
            <person name="Gladieux P."/>
            <person name="Thoren M.H."/>
            <person name="Johannesson H."/>
        </authorList>
    </citation>
    <scope>NUCLEOTIDE SEQUENCE</scope>
    <source>
        <strain evidence="2">PSN293</strain>
    </source>
</reference>
<dbReference type="PANTHER" id="PTHR11060:SF0">
    <property type="entry name" value="PROTEIN MEMO1"/>
    <property type="match status" value="1"/>
</dbReference>
<name>A0AAN6Y1T5_9PEZI</name>
<dbReference type="Pfam" id="PF01875">
    <property type="entry name" value="Memo"/>
    <property type="match status" value="1"/>
</dbReference>
<evidence type="ECO:0000256" key="1">
    <source>
        <dbReference type="ARBA" id="ARBA00006315"/>
    </source>
</evidence>
<dbReference type="InterPro" id="IPR002737">
    <property type="entry name" value="MEMO1_fam"/>
</dbReference>
<dbReference type="Proteomes" id="UP001301769">
    <property type="component" value="Unassembled WGS sequence"/>
</dbReference>
<organism evidence="2 3">
    <name type="scientific">Rhypophila decipiens</name>
    <dbReference type="NCBI Taxonomy" id="261697"/>
    <lineage>
        <taxon>Eukaryota</taxon>
        <taxon>Fungi</taxon>
        <taxon>Dikarya</taxon>
        <taxon>Ascomycota</taxon>
        <taxon>Pezizomycotina</taxon>
        <taxon>Sordariomycetes</taxon>
        <taxon>Sordariomycetidae</taxon>
        <taxon>Sordariales</taxon>
        <taxon>Naviculisporaceae</taxon>
        <taxon>Rhypophila</taxon>
    </lineage>
</organism>
<dbReference type="NCBIfam" id="TIGR04336">
    <property type="entry name" value="AmmeMemoSam_B"/>
    <property type="match status" value="1"/>
</dbReference>
<gene>
    <name evidence="2" type="ORF">QBC37DRAFT_432950</name>
</gene>
<dbReference type="HAMAP" id="MF_00055">
    <property type="entry name" value="MEMO1"/>
    <property type="match status" value="1"/>
</dbReference>
<reference evidence="2" key="1">
    <citation type="journal article" date="2023" name="Mol. Phylogenet. Evol.">
        <title>Genome-scale phylogeny and comparative genomics of the fungal order Sordariales.</title>
        <authorList>
            <person name="Hensen N."/>
            <person name="Bonometti L."/>
            <person name="Westerberg I."/>
            <person name="Brannstrom I.O."/>
            <person name="Guillou S."/>
            <person name="Cros-Aarteil S."/>
            <person name="Calhoun S."/>
            <person name="Haridas S."/>
            <person name="Kuo A."/>
            <person name="Mondo S."/>
            <person name="Pangilinan J."/>
            <person name="Riley R."/>
            <person name="LaButti K."/>
            <person name="Andreopoulos B."/>
            <person name="Lipzen A."/>
            <person name="Chen C."/>
            <person name="Yan M."/>
            <person name="Daum C."/>
            <person name="Ng V."/>
            <person name="Clum A."/>
            <person name="Steindorff A."/>
            <person name="Ohm R.A."/>
            <person name="Martin F."/>
            <person name="Silar P."/>
            <person name="Natvig D.O."/>
            <person name="Lalanne C."/>
            <person name="Gautier V."/>
            <person name="Ament-Velasquez S.L."/>
            <person name="Kruys A."/>
            <person name="Hutchinson M.I."/>
            <person name="Powell A.J."/>
            <person name="Barry K."/>
            <person name="Miller A.N."/>
            <person name="Grigoriev I.V."/>
            <person name="Debuchy R."/>
            <person name="Gladieux P."/>
            <person name="Hiltunen Thoren M."/>
            <person name="Johannesson H."/>
        </authorList>
    </citation>
    <scope>NUCLEOTIDE SEQUENCE</scope>
    <source>
        <strain evidence="2">PSN293</strain>
    </source>
</reference>
<evidence type="ECO:0000313" key="3">
    <source>
        <dbReference type="Proteomes" id="UP001301769"/>
    </source>
</evidence>
<comment type="similarity">
    <text evidence="1">Belongs to the MEMO1 family.</text>
</comment>
<dbReference type="CDD" id="cd07361">
    <property type="entry name" value="MEMO_like"/>
    <property type="match status" value="1"/>
</dbReference>
<sequence>MSSRSGHSHTRTREASHAGSWYEDRPAKLASELDSYLSKVPDTIDGANLPVPGARVIIAPHAGYSYSGPCAAWAYKALDLSGAKRVFLLGPSHKYYTETCALSTFSKYETPFGDLTVDTALCDELRETGDFSNIPVNREVQEHCLEMHLPYLWKRLEQTFGGDSDRFPPIVPIIVGVLNEAEEKTYGEVLAPYLKDPGNAFIISSDFCHWGSNYSYAPQYIDGKLQNPHGHTPIACDLSHIDLGFGVEQSSDVSPPPLHEIIKKLDEMAMDAVESGTHGKFHKLISKTKNTVCGSHPIGVVMAALEILSEEGLADGKGKFKFIQYQRSGLVVDKKDYSVSYASAYAVL</sequence>
<evidence type="ECO:0000313" key="2">
    <source>
        <dbReference type="EMBL" id="KAK4207777.1"/>
    </source>
</evidence>
<protein>
    <submittedName>
        <fullName evidence="2">MEMO1 family</fullName>
    </submittedName>
</protein>
<dbReference type="PANTHER" id="PTHR11060">
    <property type="entry name" value="PROTEIN MEMO1"/>
    <property type="match status" value="1"/>
</dbReference>
<dbReference type="EMBL" id="MU858274">
    <property type="protein sequence ID" value="KAK4207777.1"/>
    <property type="molecule type" value="Genomic_DNA"/>
</dbReference>
<comment type="caution">
    <text evidence="2">The sequence shown here is derived from an EMBL/GenBank/DDBJ whole genome shotgun (WGS) entry which is preliminary data.</text>
</comment>